<dbReference type="SUPFAM" id="SSF56935">
    <property type="entry name" value="Porins"/>
    <property type="match status" value="1"/>
</dbReference>
<dbReference type="InterPro" id="IPR001599">
    <property type="entry name" value="Macroglobln_a2"/>
</dbReference>
<dbReference type="InterPro" id="IPR008969">
    <property type="entry name" value="CarboxyPept-like_regulatory"/>
</dbReference>
<dbReference type="SMART" id="SM01360">
    <property type="entry name" value="A2M"/>
    <property type="match status" value="1"/>
</dbReference>
<organism evidence="3 4">
    <name type="scientific">Candidatus Pseudobacter hemicellulosilyticus</name>
    <dbReference type="NCBI Taxonomy" id="3121375"/>
    <lineage>
        <taxon>Bacteria</taxon>
        <taxon>Pseudomonadati</taxon>
        <taxon>Bacteroidota</taxon>
        <taxon>Chitinophagia</taxon>
        <taxon>Chitinophagales</taxon>
        <taxon>Chitinophagaceae</taxon>
        <taxon>Pseudobacter</taxon>
    </lineage>
</organism>
<evidence type="ECO:0000256" key="1">
    <source>
        <dbReference type="SAM" id="SignalP"/>
    </source>
</evidence>
<dbReference type="InterPro" id="IPR051802">
    <property type="entry name" value="YfhM-like"/>
</dbReference>
<evidence type="ECO:0000259" key="2">
    <source>
        <dbReference type="SMART" id="SM01360"/>
    </source>
</evidence>
<feature type="signal peptide" evidence="1">
    <location>
        <begin position="1"/>
        <end position="18"/>
    </location>
</feature>
<dbReference type="InterPro" id="IPR041246">
    <property type="entry name" value="Bact_MG10"/>
</dbReference>
<dbReference type="GO" id="GO:0004866">
    <property type="term" value="F:endopeptidase inhibitor activity"/>
    <property type="evidence" value="ECO:0007669"/>
    <property type="project" value="InterPro"/>
</dbReference>
<dbReference type="EMBL" id="CP119311">
    <property type="protein sequence ID" value="WEK36784.1"/>
    <property type="molecule type" value="Genomic_DNA"/>
</dbReference>
<dbReference type="PANTHER" id="PTHR40094:SF1">
    <property type="entry name" value="UBIQUITIN DOMAIN-CONTAINING PROTEIN"/>
    <property type="match status" value="1"/>
</dbReference>
<dbReference type="Pfam" id="PF13715">
    <property type="entry name" value="CarbopepD_reg_2"/>
    <property type="match status" value="1"/>
</dbReference>
<dbReference type="SUPFAM" id="SSF49464">
    <property type="entry name" value="Carboxypeptidase regulatory domain-like"/>
    <property type="match status" value="1"/>
</dbReference>
<dbReference type="InterPro" id="IPR012910">
    <property type="entry name" value="Plug_dom"/>
</dbReference>
<proteinExistence type="predicted"/>
<feature type="chain" id="PRO_5042558800" evidence="1">
    <location>
        <begin position="19"/>
        <end position="1935"/>
    </location>
</feature>
<dbReference type="Gene3D" id="1.50.10.20">
    <property type="match status" value="1"/>
</dbReference>
<sequence length="1935" mass="219601">MRSIVCLLAICLPLITLAQKDLSGSRRSSVYTYYYKLSPREAARFQAHPYRGRIDKYLHTLVDSVLTDSVGTKKLSPGNYLEVVAKNNLLEQKAVNVGSLRTKLVDNGDQLLLLLHDPQSQLVKDARVQTGNRQAAFNEQLKGFPLPKRNRHTTVNIEYQGVLQQLPLKSGKRSFLSSLAYTLRKPFQRRTRYHYSPEYFQTSTAYEKKYRGFLVFSKPRYREGDTVQLKAWIADKNGKPVNRPMLLRLTDRDFLTDSILAEIKPYRPGGFTYSFVLNDSLDLYLDEDYLLTFEELKSRKYDLETYDGNLDEDEYALKRLVTMRGKFTYEDYELKGIQFSARTDHSSHHQGMPVTIYCKAKDENDLPVMDGRVKILASPAANPKTFYHASEVFIRDTLWYHEQVLEPIGETGIQLPDSLFPAASFDYNLQLEFLNSNNENSTATLHQHYNYRRRQLVFKQEKDSLQISLLDGARSILASATLVLLNGREDTLQTTSLLLPARIALDPYAQQYRVRVDTLSNEFTIPFTQGLLECRARRTRDSVIVTVLNPGRLSFWYTLFAGNKVVTRGYGDSFYYADKAQSPAGYSISLQYIFGDQVRAENYTLAYYDKALVIESDQPATIYPGQVSRVTLQVRDMNGRPVPDADVSSFAYTTKFKEQGSLQLPYFGKLYGPRKIRQPLSLGYASPAALLSLLNWERWSREMGLDSLDYFRFLHPDTVYRNTEPMADSITQLAPFVVSKGELQPVFQVYIDSVPFFFSQSSHLQRYSFRVQPGYHTIELRMSDKLIRLKNVYAAPFHKTVISVNADQPAKDMEIMKRPGRLTPQEMERWSRYMIMISRDRYELSLVQLTQGNNILLLQQPTDHYNFYQPLVGPLTGLPAIFSVRGKISQSFTPQGNSSYSILNGLVKQRQPPPGKYLFGNWLGSTIVPDLKDKVLTAQEVDSLWQEYLDNRSSSTELFRNASFNKTGNGSLEIALDSLAGSQRLFIKHTFLFRHDNPDFLQIYKGQNTELGYLQPGHYRLLLLLKGNQYYIRDSILVRPGGVNYVNFGTIAPRPPDSMSIYMNELVESRVIGGWEDLSEYTGTEMLETFNEQYLDTSSFTNQISGRVLDKETNAPLSGVMVRIRGVNRGTITDGEGYFTLLAPEKGTLTVVLIGYQALEKKISPDAVYNLLMVPSKGQLNEVVVVGYGGQRKRSLTGAALSFTMADGLAGAAPGIMIRGMSSYQETGLPLVLMDGLPYTGNLQSIDPVSIASFNILRGPEAIALYGSSAAGGVILITTRKAAALAGAEAGADQPLPGNSLRRNFRDDAYWQPALRTDQLGRVSYTVTWPDDITSWKTKAIAIDNQRRSGILETVVRSFKALSTSLALPQFLIAGDTAQVLGKTQHYGGDSVRLQTAFFYQDSLMVNRTVVLRHSLIDSFLVTAPVTDSVRFKMTIRQENGYYDGEERTIPVFPQGVKETKGFFASLETDTSFTIVADPRYGQLTIRAEAALLPVMLEEIDRIRDYEYDCNEQLVSRLKALLLKKTVYAYGKQDFREEKNIRELISRLQQNQLPTGGWAWWSGQQPLTWISLHAMEALLMAEKAGYRVAVNKSSLLQYLSWELEQYKGLERLQCLQLLHVLGGNIDFRSQLDTLERKLHKPDEYTKLSLLAFRQQLGQESLSQELAGRYKQTLFGNRYYGEDSYRFFDNSIQQTLLMYRMMRKAGGYEQELKSIRNYFLEKRKDGQWRNTYESCLILETILPDLLRDSSQLTPARLELSGGSQAIVTSFPYTSTLPAGESVTIRKLGGQPVYFSSFQQHWNPAPQQQDAAFSVRSSFVRKNGEPLTRLTAGDPVKLKVNVTVTGDADYVLVEIPIPAGCSYQDKQPAFANNEVHREHFRNKVSIFCSSLKQGQYSFEVSLLPRYTGSYFLNPAKAEMMYFPVFSGRESMKKTIIQ</sequence>
<feature type="domain" description="Alpha-2-macroglobulin" evidence="2">
    <location>
        <begin position="1309"/>
        <end position="1398"/>
    </location>
</feature>
<dbReference type="Pfam" id="PF07715">
    <property type="entry name" value="Plug"/>
    <property type="match status" value="1"/>
</dbReference>
<dbReference type="Gene3D" id="2.170.130.10">
    <property type="entry name" value="TonB-dependent receptor, plug domain"/>
    <property type="match status" value="1"/>
</dbReference>
<dbReference type="Gene3D" id="2.60.40.1120">
    <property type="entry name" value="Carboxypeptidase-like, regulatory domain"/>
    <property type="match status" value="1"/>
</dbReference>
<dbReference type="GO" id="GO:0004180">
    <property type="term" value="F:carboxypeptidase activity"/>
    <property type="evidence" value="ECO:0007669"/>
    <property type="project" value="UniProtKB-KW"/>
</dbReference>
<dbReference type="SUPFAM" id="SSF48239">
    <property type="entry name" value="Terpenoid cyclases/Protein prenyltransferases"/>
    <property type="match status" value="1"/>
</dbReference>
<dbReference type="CDD" id="cd00688">
    <property type="entry name" value="ISOPREN_C2_like"/>
    <property type="match status" value="1"/>
</dbReference>
<keyword evidence="1" id="KW-0732">Signal</keyword>
<name>A0AAJ6BIE3_9BACT</name>
<dbReference type="Pfam" id="PF17973">
    <property type="entry name" value="bMG10"/>
    <property type="match status" value="1"/>
</dbReference>
<dbReference type="Pfam" id="PF00207">
    <property type="entry name" value="A2M"/>
    <property type="match status" value="1"/>
</dbReference>
<reference evidence="3" key="1">
    <citation type="submission" date="2023-03" db="EMBL/GenBank/DDBJ databases">
        <title>Andean soil-derived lignocellulolytic bacterial consortium as a source of novel taxa and putative plastic-active enzymes.</title>
        <authorList>
            <person name="Diaz-Garcia L."/>
            <person name="Chuvochina M."/>
            <person name="Feuerriegel G."/>
            <person name="Bunk B."/>
            <person name="Sproer C."/>
            <person name="Streit W.R."/>
            <person name="Rodriguez L.M."/>
            <person name="Overmann J."/>
            <person name="Jimenez D.J."/>
        </authorList>
    </citation>
    <scope>NUCLEOTIDE SEQUENCE</scope>
    <source>
        <strain evidence="3">MAG 7</strain>
    </source>
</reference>
<dbReference type="InterPro" id="IPR008930">
    <property type="entry name" value="Terpenoid_cyclase/PrenylTrfase"/>
</dbReference>
<dbReference type="Proteomes" id="UP001220610">
    <property type="component" value="Chromosome"/>
</dbReference>
<gene>
    <name evidence="3" type="ORF">P0Y53_04655</name>
</gene>
<evidence type="ECO:0000313" key="3">
    <source>
        <dbReference type="EMBL" id="WEK36784.1"/>
    </source>
</evidence>
<keyword evidence="3" id="KW-0645">Protease</keyword>
<keyword evidence="3" id="KW-0121">Carboxypeptidase</keyword>
<keyword evidence="3" id="KW-0378">Hydrolase</keyword>
<dbReference type="PANTHER" id="PTHR40094">
    <property type="entry name" value="ALPHA-2-MACROGLOBULIN HOMOLOG"/>
    <property type="match status" value="1"/>
</dbReference>
<protein>
    <submittedName>
        <fullName evidence="3">Carboxypeptidase-like regulatory domain-containing protein</fullName>
    </submittedName>
</protein>
<evidence type="ECO:0000313" key="4">
    <source>
        <dbReference type="Proteomes" id="UP001220610"/>
    </source>
</evidence>
<dbReference type="InterPro" id="IPR037066">
    <property type="entry name" value="Plug_dom_sf"/>
</dbReference>
<accession>A0AAJ6BIE3</accession>
<dbReference type="Gene3D" id="2.20.130.20">
    <property type="match status" value="1"/>
</dbReference>